<evidence type="ECO:0000259" key="7">
    <source>
        <dbReference type="Pfam" id="PF00482"/>
    </source>
</evidence>
<dbReference type="Proteomes" id="UP000515570">
    <property type="component" value="Chromosome"/>
</dbReference>
<dbReference type="GO" id="GO:0005886">
    <property type="term" value="C:plasma membrane"/>
    <property type="evidence" value="ECO:0007669"/>
    <property type="project" value="UniProtKB-SubCell"/>
</dbReference>
<dbReference type="PANTHER" id="PTHR35007">
    <property type="entry name" value="INTEGRAL MEMBRANE PROTEIN-RELATED"/>
    <property type="match status" value="1"/>
</dbReference>
<dbReference type="PANTHER" id="PTHR35007:SF3">
    <property type="entry name" value="POSSIBLE CONSERVED ALANINE RICH MEMBRANE PROTEIN"/>
    <property type="match status" value="1"/>
</dbReference>
<evidence type="ECO:0000313" key="8">
    <source>
        <dbReference type="EMBL" id="QMV86286.1"/>
    </source>
</evidence>
<organism evidence="8 9">
    <name type="scientific">Corynebacterium hindlerae</name>
    <dbReference type="NCBI Taxonomy" id="699041"/>
    <lineage>
        <taxon>Bacteria</taxon>
        <taxon>Bacillati</taxon>
        <taxon>Actinomycetota</taxon>
        <taxon>Actinomycetes</taxon>
        <taxon>Mycobacteriales</taxon>
        <taxon>Corynebacteriaceae</taxon>
        <taxon>Corynebacterium</taxon>
    </lineage>
</organism>
<dbReference type="RefSeq" id="WP_182387095.1">
    <property type="nucleotide sequence ID" value="NZ_CP059833.1"/>
</dbReference>
<name>A0A7G5FI45_9CORY</name>
<evidence type="ECO:0000256" key="3">
    <source>
        <dbReference type="ARBA" id="ARBA00022692"/>
    </source>
</evidence>
<keyword evidence="3 6" id="KW-0812">Transmembrane</keyword>
<dbReference type="InterPro" id="IPR018076">
    <property type="entry name" value="T2SS_GspF_dom"/>
</dbReference>
<evidence type="ECO:0000256" key="6">
    <source>
        <dbReference type="SAM" id="Phobius"/>
    </source>
</evidence>
<evidence type="ECO:0000256" key="2">
    <source>
        <dbReference type="ARBA" id="ARBA00022475"/>
    </source>
</evidence>
<proteinExistence type="predicted"/>
<accession>A0A7G5FI45</accession>
<evidence type="ECO:0000256" key="5">
    <source>
        <dbReference type="ARBA" id="ARBA00023136"/>
    </source>
</evidence>
<dbReference type="Pfam" id="PF00482">
    <property type="entry name" value="T2SSF"/>
    <property type="match status" value="1"/>
</dbReference>
<evidence type="ECO:0000256" key="4">
    <source>
        <dbReference type="ARBA" id="ARBA00022989"/>
    </source>
</evidence>
<feature type="transmembrane region" description="Helical" evidence="6">
    <location>
        <begin position="151"/>
        <end position="176"/>
    </location>
</feature>
<protein>
    <submittedName>
        <fullName evidence="8">Type II secretion system F family protein</fullName>
    </submittedName>
</protein>
<reference evidence="8 9" key="1">
    <citation type="submission" date="2020-07" db="EMBL/GenBank/DDBJ databases">
        <title>non toxigenic Corynebacterium sp. nov from a clinical source.</title>
        <authorList>
            <person name="Bernier A.-M."/>
            <person name="Bernard K."/>
        </authorList>
    </citation>
    <scope>NUCLEOTIDE SEQUENCE [LARGE SCALE GENOMIC DNA]</scope>
    <source>
        <strain evidence="9">NML 93-0612</strain>
    </source>
</reference>
<sequence length="182" mass="19086">MMGLCFVAAAMWLSTERSVVNRIVEQHQLTRRPRDGPITNLDVAADIELFAACLRSGVTQAVAADAVSQVSRSASAEWASVAALLSIGVPAATAWHPLAGIPELSELIRQSTFSQHTGSSLAALCERSAQDIRSRSADAATAAAQRAGVVIAIPLTVCFLPAFLILGLVPIIINLATSIINN</sequence>
<dbReference type="EMBL" id="CP059833">
    <property type="protein sequence ID" value="QMV86286.1"/>
    <property type="molecule type" value="Genomic_DNA"/>
</dbReference>
<feature type="domain" description="Type II secretion system protein GspF" evidence="7">
    <location>
        <begin position="48"/>
        <end position="167"/>
    </location>
</feature>
<gene>
    <name evidence="8" type="ORF">HW450_06165</name>
</gene>
<dbReference type="AlphaFoldDB" id="A0A7G5FI45"/>
<keyword evidence="4 6" id="KW-1133">Transmembrane helix</keyword>
<evidence type="ECO:0000313" key="9">
    <source>
        <dbReference type="Proteomes" id="UP000515570"/>
    </source>
</evidence>
<keyword evidence="9" id="KW-1185">Reference proteome</keyword>
<evidence type="ECO:0000256" key="1">
    <source>
        <dbReference type="ARBA" id="ARBA00004651"/>
    </source>
</evidence>
<comment type="subcellular location">
    <subcellularLocation>
        <location evidence="1">Cell membrane</location>
        <topology evidence="1">Multi-pass membrane protein</topology>
    </subcellularLocation>
</comment>
<keyword evidence="2" id="KW-1003">Cell membrane</keyword>
<keyword evidence="5 6" id="KW-0472">Membrane</keyword>